<evidence type="ECO:0000313" key="2">
    <source>
        <dbReference type="EMBL" id="GAG85906.1"/>
    </source>
</evidence>
<dbReference type="InterPro" id="IPR055259">
    <property type="entry name" value="YkvP/CgeB_Glyco_trans-like"/>
</dbReference>
<feature type="non-terminal residue" evidence="2">
    <location>
        <position position="1"/>
    </location>
</feature>
<dbReference type="AlphaFoldDB" id="X1CNS9"/>
<sequence>KSWKTASFFPAHDPEMNAYAVNQDRPVDVCFVGGFSRHHLHRTAVLDAIAGLRDQFDIRYFLDISRFTKIAEHRLAAFLPLGPYRRSNEIRSACRGPVFGRDYYKLLSNTKIVLNGSIDMAESERGNMRCFEAMGCGALLLSDDGHYPQGMKHKETMLAYSSPAEAVEIVTETLGNWI</sequence>
<comment type="caution">
    <text evidence="2">The sequence shown here is derived from an EMBL/GenBank/DDBJ whole genome shotgun (WGS) entry which is preliminary data.</text>
</comment>
<proteinExistence type="predicted"/>
<name>X1CNS9_9ZZZZ</name>
<dbReference type="EMBL" id="BART01014189">
    <property type="protein sequence ID" value="GAG85906.1"/>
    <property type="molecule type" value="Genomic_DNA"/>
</dbReference>
<dbReference type="Pfam" id="PF13524">
    <property type="entry name" value="Glyco_trans_1_2"/>
    <property type="match status" value="1"/>
</dbReference>
<feature type="non-terminal residue" evidence="2">
    <location>
        <position position="178"/>
    </location>
</feature>
<protein>
    <recommendedName>
        <fullName evidence="1">Spore protein YkvP/CgeB glycosyl transferase-like domain-containing protein</fullName>
    </recommendedName>
</protein>
<gene>
    <name evidence="2" type="ORF">S01H4_28499</name>
</gene>
<evidence type="ECO:0000259" key="1">
    <source>
        <dbReference type="Pfam" id="PF13524"/>
    </source>
</evidence>
<accession>X1CNS9</accession>
<feature type="domain" description="Spore protein YkvP/CgeB glycosyl transferase-like" evidence="1">
    <location>
        <begin position="87"/>
        <end position="172"/>
    </location>
</feature>
<organism evidence="2">
    <name type="scientific">marine sediment metagenome</name>
    <dbReference type="NCBI Taxonomy" id="412755"/>
    <lineage>
        <taxon>unclassified sequences</taxon>
        <taxon>metagenomes</taxon>
        <taxon>ecological metagenomes</taxon>
    </lineage>
</organism>
<reference evidence="2" key="1">
    <citation type="journal article" date="2014" name="Front. Microbiol.">
        <title>High frequency of phylogenetically diverse reductive dehalogenase-homologous genes in deep subseafloor sedimentary metagenomes.</title>
        <authorList>
            <person name="Kawai M."/>
            <person name="Futagami T."/>
            <person name="Toyoda A."/>
            <person name="Takaki Y."/>
            <person name="Nishi S."/>
            <person name="Hori S."/>
            <person name="Arai W."/>
            <person name="Tsubouchi T."/>
            <person name="Morono Y."/>
            <person name="Uchiyama I."/>
            <person name="Ito T."/>
            <person name="Fujiyama A."/>
            <person name="Inagaki F."/>
            <person name="Takami H."/>
        </authorList>
    </citation>
    <scope>NUCLEOTIDE SEQUENCE</scope>
    <source>
        <strain evidence="2">Expedition CK06-06</strain>
    </source>
</reference>